<dbReference type="EMBL" id="JHEH01000002">
    <property type="protein sequence ID" value="KEP71418.1"/>
    <property type="molecule type" value="Genomic_DNA"/>
</dbReference>
<dbReference type="PROSITE" id="PS50931">
    <property type="entry name" value="HTH_LYSR"/>
    <property type="match status" value="1"/>
</dbReference>
<evidence type="ECO:0000256" key="4">
    <source>
        <dbReference type="ARBA" id="ARBA00023163"/>
    </source>
</evidence>
<keyword evidence="7" id="KW-1185">Reference proteome</keyword>
<dbReference type="GO" id="GO:0000976">
    <property type="term" value="F:transcription cis-regulatory region binding"/>
    <property type="evidence" value="ECO:0007669"/>
    <property type="project" value="TreeGrafter"/>
</dbReference>
<evidence type="ECO:0000256" key="3">
    <source>
        <dbReference type="ARBA" id="ARBA00023125"/>
    </source>
</evidence>
<keyword evidence="4" id="KW-0804">Transcription</keyword>
<dbReference type="PANTHER" id="PTHR30126">
    <property type="entry name" value="HTH-TYPE TRANSCRIPTIONAL REGULATOR"/>
    <property type="match status" value="1"/>
</dbReference>
<keyword evidence="3" id="KW-0238">DNA-binding</keyword>
<dbReference type="SUPFAM" id="SSF53850">
    <property type="entry name" value="Periplasmic binding protein-like II"/>
    <property type="match status" value="1"/>
</dbReference>
<evidence type="ECO:0000313" key="7">
    <source>
        <dbReference type="Proteomes" id="UP000027725"/>
    </source>
</evidence>
<dbReference type="RefSeq" id="WP_038062082.1">
    <property type="nucleotide sequence ID" value="NZ_FOVB01000001.1"/>
</dbReference>
<dbReference type="Gene3D" id="3.40.190.290">
    <property type="match status" value="1"/>
</dbReference>
<dbReference type="InterPro" id="IPR005119">
    <property type="entry name" value="LysR_subst-bd"/>
</dbReference>
<name>A0A074TR26_9RHOB</name>
<evidence type="ECO:0000259" key="5">
    <source>
        <dbReference type="PROSITE" id="PS50931"/>
    </source>
</evidence>
<protein>
    <submittedName>
        <fullName evidence="6">LysR family transcriptional regulator</fullName>
    </submittedName>
</protein>
<evidence type="ECO:0000256" key="2">
    <source>
        <dbReference type="ARBA" id="ARBA00023015"/>
    </source>
</evidence>
<dbReference type="Gene3D" id="1.10.10.10">
    <property type="entry name" value="Winged helix-like DNA-binding domain superfamily/Winged helix DNA-binding domain"/>
    <property type="match status" value="1"/>
</dbReference>
<dbReference type="Pfam" id="PF00126">
    <property type="entry name" value="HTH_1"/>
    <property type="match status" value="1"/>
</dbReference>
<dbReference type="OrthoDB" id="9803735at2"/>
<sequence>MTPDQLRVFLAVAETEHMTRAAQTLNMTQSTASAAIAALERRHDVKLFDRVGRGIVLTQEGRAFLPEARAVLARIAEAEAALAETRGLARGHIRMIASQTIAGYWLPGHLAAFRARYPGISLTLDIGNTEEAAAQIGAGGFDLGFVEGWIDESHLVRHEIGSDRMHLVGARPAPEAPLRPETLSRQPWVLREAGSGTRSTAQAAMAELGVSGRAAKQALILPSNEAVMSAVEAGAGISILSAHVTARSLASGALFDWGIALPPRSFYALRHRDHHTSRAMHAFLEHLQTGAGGT</sequence>
<organism evidence="6 7">
    <name type="scientific">Thioclava dalianensis</name>
    <dbReference type="NCBI Taxonomy" id="1185766"/>
    <lineage>
        <taxon>Bacteria</taxon>
        <taxon>Pseudomonadati</taxon>
        <taxon>Pseudomonadota</taxon>
        <taxon>Alphaproteobacteria</taxon>
        <taxon>Rhodobacterales</taxon>
        <taxon>Paracoccaceae</taxon>
        <taxon>Thioclava</taxon>
    </lineage>
</organism>
<proteinExistence type="inferred from homology"/>
<dbReference type="InterPro" id="IPR036390">
    <property type="entry name" value="WH_DNA-bd_sf"/>
</dbReference>
<comment type="similarity">
    <text evidence="1">Belongs to the LysR transcriptional regulatory family.</text>
</comment>
<dbReference type="FunFam" id="1.10.10.10:FF:000001">
    <property type="entry name" value="LysR family transcriptional regulator"/>
    <property type="match status" value="1"/>
</dbReference>
<keyword evidence="2" id="KW-0805">Transcription regulation</keyword>
<dbReference type="AlphaFoldDB" id="A0A074TR26"/>
<reference evidence="6 7" key="1">
    <citation type="submission" date="2014-03" db="EMBL/GenBank/DDBJ databases">
        <title>The draft genome sequence of Thioclava dalianensis DLFJ1-1.</title>
        <authorList>
            <person name="Lai Q."/>
            <person name="Shao Z."/>
        </authorList>
    </citation>
    <scope>NUCLEOTIDE SEQUENCE [LARGE SCALE GENOMIC DNA]</scope>
    <source>
        <strain evidence="6 7">DLFJ1-1</strain>
    </source>
</reference>
<accession>A0A074TR26</accession>
<dbReference type="Proteomes" id="UP000027725">
    <property type="component" value="Unassembled WGS sequence"/>
</dbReference>
<dbReference type="STRING" id="1185766.SAMN05216224_101341"/>
<feature type="domain" description="HTH lysR-type" evidence="5">
    <location>
        <begin position="1"/>
        <end position="58"/>
    </location>
</feature>
<comment type="caution">
    <text evidence="6">The sequence shown here is derived from an EMBL/GenBank/DDBJ whole genome shotgun (WGS) entry which is preliminary data.</text>
</comment>
<dbReference type="Pfam" id="PF03466">
    <property type="entry name" value="LysR_substrate"/>
    <property type="match status" value="1"/>
</dbReference>
<dbReference type="PANTHER" id="PTHR30126:SF39">
    <property type="entry name" value="HTH-TYPE TRANSCRIPTIONAL REGULATOR CYSL"/>
    <property type="match status" value="1"/>
</dbReference>
<evidence type="ECO:0000313" key="6">
    <source>
        <dbReference type="EMBL" id="KEP71418.1"/>
    </source>
</evidence>
<gene>
    <name evidence="6" type="ORF">DL1_07475</name>
</gene>
<dbReference type="GO" id="GO:0003700">
    <property type="term" value="F:DNA-binding transcription factor activity"/>
    <property type="evidence" value="ECO:0007669"/>
    <property type="project" value="InterPro"/>
</dbReference>
<dbReference type="InterPro" id="IPR036388">
    <property type="entry name" value="WH-like_DNA-bd_sf"/>
</dbReference>
<evidence type="ECO:0000256" key="1">
    <source>
        <dbReference type="ARBA" id="ARBA00009437"/>
    </source>
</evidence>
<dbReference type="eggNOG" id="COG0583">
    <property type="taxonomic scope" value="Bacteria"/>
</dbReference>
<dbReference type="InterPro" id="IPR000847">
    <property type="entry name" value="LysR_HTH_N"/>
</dbReference>
<dbReference type="PRINTS" id="PR00039">
    <property type="entry name" value="HTHLYSR"/>
</dbReference>
<dbReference type="SUPFAM" id="SSF46785">
    <property type="entry name" value="Winged helix' DNA-binding domain"/>
    <property type="match status" value="1"/>
</dbReference>